<dbReference type="EC" id="3.4.21.89" evidence="4 13"/>
<keyword evidence="8 13" id="KW-0812">Transmembrane</keyword>
<evidence type="ECO:0000313" key="16">
    <source>
        <dbReference type="EMBL" id="MBC3766886.1"/>
    </source>
</evidence>
<feature type="transmembrane region" description="Helical" evidence="13">
    <location>
        <begin position="6"/>
        <end position="28"/>
    </location>
</feature>
<dbReference type="InterPro" id="IPR019756">
    <property type="entry name" value="Pept_S26A_signal_pept_1_Ser-AS"/>
</dbReference>
<comment type="catalytic activity">
    <reaction evidence="1 13">
        <text>Cleavage of hydrophobic, N-terminal signal or leader sequences from secreted and periplasmic proteins.</text>
        <dbReference type="EC" id="3.4.21.89"/>
    </reaction>
</comment>
<comment type="subcellular location">
    <subcellularLocation>
        <location evidence="2">Cell membrane</location>
        <topology evidence="2">Multi-pass membrane protein</topology>
    </subcellularLocation>
    <subcellularLocation>
        <location evidence="14">Membrane</location>
        <topology evidence="14">Multi-pass membrane protein</topology>
    </subcellularLocation>
</comment>
<dbReference type="AlphaFoldDB" id="A0A8J6IWP9"/>
<evidence type="ECO:0000256" key="11">
    <source>
        <dbReference type="ARBA" id="ARBA00023136"/>
    </source>
</evidence>
<dbReference type="PANTHER" id="PTHR43390">
    <property type="entry name" value="SIGNAL PEPTIDASE I"/>
    <property type="match status" value="1"/>
</dbReference>
<dbReference type="InterPro" id="IPR019533">
    <property type="entry name" value="Peptidase_S26"/>
</dbReference>
<sequence length="307" mass="34778">MANYFSIFLVVLTLACGLIWLADSLLWAPKRKERIALAKANANGNIDDDTLATVAPLPAIVDTAQQIFPVIAIVLVLRSFLYEPFQIPSGSMMPTLLVGDFILVNKYTYGLRDPVARHKFLQLGEPQRGDIIVFKYPDDPTIDYIKRVVGLPGDKIVYRNKQIFIKPACHQQDESKCPALEPIEMSFEARGEFYQGMVPLERYSEQLGEVKHDILKNPAMFRSVEPYYQQAGTQADEWIVPEGHYFAMGDNRDNSRDSRFWGFVPEENLVGKAVAIWISFEFDREPSSWVPGWIPSGVRFSRVGGLI</sequence>
<dbReference type="PRINTS" id="PR00727">
    <property type="entry name" value="LEADERPTASE"/>
</dbReference>
<keyword evidence="7 13" id="KW-0645">Protease</keyword>
<evidence type="ECO:0000256" key="13">
    <source>
        <dbReference type="RuleBase" id="RU003993"/>
    </source>
</evidence>
<dbReference type="Pfam" id="PF10502">
    <property type="entry name" value="Peptidase_S26"/>
    <property type="match status" value="1"/>
</dbReference>
<keyword evidence="9 13" id="KW-0378">Hydrolase</keyword>
<dbReference type="GO" id="GO:0006465">
    <property type="term" value="P:signal peptide processing"/>
    <property type="evidence" value="ECO:0007669"/>
    <property type="project" value="InterPro"/>
</dbReference>
<evidence type="ECO:0000256" key="2">
    <source>
        <dbReference type="ARBA" id="ARBA00004651"/>
    </source>
</evidence>
<gene>
    <name evidence="16" type="primary">lepB</name>
    <name evidence="16" type="ORF">H8B19_13450</name>
</gene>
<evidence type="ECO:0000256" key="4">
    <source>
        <dbReference type="ARBA" id="ARBA00013208"/>
    </source>
</evidence>
<comment type="similarity">
    <text evidence="3 14">Belongs to the peptidase S26 family.</text>
</comment>
<evidence type="ECO:0000256" key="3">
    <source>
        <dbReference type="ARBA" id="ARBA00009370"/>
    </source>
</evidence>
<evidence type="ECO:0000259" key="15">
    <source>
        <dbReference type="Pfam" id="PF10502"/>
    </source>
</evidence>
<dbReference type="InterPro" id="IPR000223">
    <property type="entry name" value="Pept_S26A_signal_pept_1"/>
</dbReference>
<keyword evidence="17" id="KW-1185">Reference proteome</keyword>
<comment type="caution">
    <text evidence="14">Lacks conserved residue(s) required for the propagation of feature annotation.</text>
</comment>
<keyword evidence="6" id="KW-1003">Cell membrane</keyword>
<dbReference type="InterPro" id="IPR019757">
    <property type="entry name" value="Pept_S26A_signal_pept_1_Lys-AS"/>
</dbReference>
<dbReference type="Gene3D" id="2.170.230.10">
    <property type="match status" value="1"/>
</dbReference>
<evidence type="ECO:0000256" key="1">
    <source>
        <dbReference type="ARBA" id="ARBA00000677"/>
    </source>
</evidence>
<feature type="domain" description="Peptidase S26" evidence="15">
    <location>
        <begin position="62"/>
        <end position="277"/>
    </location>
</feature>
<dbReference type="PROSITE" id="PS00501">
    <property type="entry name" value="SPASE_I_1"/>
    <property type="match status" value="1"/>
</dbReference>
<reference evidence="16" key="1">
    <citation type="journal article" date="2018" name="Int. J. Syst. Evol. Microbiol.">
        <title>Neptunicella marina gen. nov., sp. nov., isolated from surface seawater.</title>
        <authorList>
            <person name="Liu X."/>
            <person name="Lai Q."/>
            <person name="Du Y."/>
            <person name="Zhang X."/>
            <person name="Liu Z."/>
            <person name="Sun F."/>
            <person name="Shao Z."/>
        </authorList>
    </citation>
    <scope>NUCLEOTIDE SEQUENCE</scope>
    <source>
        <strain evidence="16">S27-2</strain>
    </source>
</reference>
<comment type="caution">
    <text evidence="16">The sequence shown here is derived from an EMBL/GenBank/DDBJ whole genome shotgun (WGS) entry which is preliminary data.</text>
</comment>
<dbReference type="GO" id="GO:0009003">
    <property type="term" value="F:signal peptidase activity"/>
    <property type="evidence" value="ECO:0007669"/>
    <property type="project" value="UniProtKB-EC"/>
</dbReference>
<dbReference type="RefSeq" id="WP_186507411.1">
    <property type="nucleotide sequence ID" value="NZ_JACNEP010000011.1"/>
</dbReference>
<dbReference type="EMBL" id="JACNEP010000011">
    <property type="protein sequence ID" value="MBC3766886.1"/>
    <property type="molecule type" value="Genomic_DNA"/>
</dbReference>
<evidence type="ECO:0000256" key="10">
    <source>
        <dbReference type="ARBA" id="ARBA00022989"/>
    </source>
</evidence>
<dbReference type="Proteomes" id="UP000601768">
    <property type="component" value="Unassembled WGS sequence"/>
</dbReference>
<accession>A0A8J6IWP9</accession>
<evidence type="ECO:0000256" key="6">
    <source>
        <dbReference type="ARBA" id="ARBA00022475"/>
    </source>
</evidence>
<evidence type="ECO:0000256" key="8">
    <source>
        <dbReference type="ARBA" id="ARBA00022692"/>
    </source>
</evidence>
<dbReference type="GO" id="GO:0005886">
    <property type="term" value="C:plasma membrane"/>
    <property type="evidence" value="ECO:0007669"/>
    <property type="project" value="UniProtKB-SubCell"/>
</dbReference>
<feature type="active site" evidence="12">
    <location>
        <position position="91"/>
    </location>
</feature>
<name>A0A8J6IWP9_9ALTE</name>
<dbReference type="PROSITE" id="PS00760">
    <property type="entry name" value="SPASE_I_2"/>
    <property type="match status" value="1"/>
</dbReference>
<evidence type="ECO:0000256" key="7">
    <source>
        <dbReference type="ARBA" id="ARBA00022670"/>
    </source>
</evidence>
<dbReference type="InterPro" id="IPR036286">
    <property type="entry name" value="LexA/Signal_pep-like_sf"/>
</dbReference>
<evidence type="ECO:0000313" key="17">
    <source>
        <dbReference type="Proteomes" id="UP000601768"/>
    </source>
</evidence>
<organism evidence="16 17">
    <name type="scientific">Neptunicella marina</name>
    <dbReference type="NCBI Taxonomy" id="2125989"/>
    <lineage>
        <taxon>Bacteria</taxon>
        <taxon>Pseudomonadati</taxon>
        <taxon>Pseudomonadota</taxon>
        <taxon>Gammaproteobacteria</taxon>
        <taxon>Alteromonadales</taxon>
        <taxon>Alteromonadaceae</taxon>
        <taxon>Neptunicella</taxon>
    </lineage>
</organism>
<keyword evidence="11 13" id="KW-0472">Membrane</keyword>
<dbReference type="GO" id="GO:0004252">
    <property type="term" value="F:serine-type endopeptidase activity"/>
    <property type="evidence" value="ECO:0007669"/>
    <property type="project" value="InterPro"/>
</dbReference>
<evidence type="ECO:0000256" key="5">
    <source>
        <dbReference type="ARBA" id="ARBA00019232"/>
    </source>
</evidence>
<dbReference type="Gene3D" id="2.10.109.10">
    <property type="entry name" value="Umud Fragment, subunit A"/>
    <property type="match status" value="1"/>
</dbReference>
<feature type="active site" evidence="12">
    <location>
        <position position="146"/>
    </location>
</feature>
<dbReference type="InterPro" id="IPR019766">
    <property type="entry name" value="Sign_pep_all-beta_subdom"/>
</dbReference>
<evidence type="ECO:0000256" key="14">
    <source>
        <dbReference type="RuleBase" id="RU362042"/>
    </source>
</evidence>
<evidence type="ECO:0000256" key="9">
    <source>
        <dbReference type="ARBA" id="ARBA00022801"/>
    </source>
</evidence>
<dbReference type="SUPFAM" id="SSF51306">
    <property type="entry name" value="LexA/Signal peptidase"/>
    <property type="match status" value="1"/>
</dbReference>
<protein>
    <recommendedName>
        <fullName evidence="5 13">Signal peptidase I</fullName>
        <ecNumber evidence="4 13">3.4.21.89</ecNumber>
    </recommendedName>
</protein>
<dbReference type="NCBIfam" id="TIGR02227">
    <property type="entry name" value="sigpep_I_bact"/>
    <property type="match status" value="1"/>
</dbReference>
<reference evidence="16" key="2">
    <citation type="submission" date="2020-08" db="EMBL/GenBank/DDBJ databases">
        <authorList>
            <person name="Lai Q."/>
        </authorList>
    </citation>
    <scope>NUCLEOTIDE SEQUENCE</scope>
    <source>
        <strain evidence="16">S27-2</strain>
    </source>
</reference>
<evidence type="ECO:0000256" key="12">
    <source>
        <dbReference type="PIRSR" id="PIRSR600223-1"/>
    </source>
</evidence>
<dbReference type="CDD" id="cd06530">
    <property type="entry name" value="S26_SPase_I"/>
    <property type="match status" value="1"/>
</dbReference>
<keyword evidence="10 13" id="KW-1133">Transmembrane helix</keyword>
<proteinExistence type="inferred from homology"/>
<dbReference type="PANTHER" id="PTHR43390:SF1">
    <property type="entry name" value="CHLOROPLAST PROCESSING PEPTIDASE"/>
    <property type="match status" value="1"/>
</dbReference>